<dbReference type="GO" id="GO:0030435">
    <property type="term" value="P:sporulation resulting in formation of a cellular spore"/>
    <property type="evidence" value="ECO:0007669"/>
    <property type="project" value="UniProtKB-KW"/>
</dbReference>
<keyword evidence="1 2" id="KW-0472">Membrane</keyword>
<keyword evidence="1 2" id="KW-0812">Transmembrane</keyword>
<evidence type="ECO:0000313" key="3">
    <source>
        <dbReference type="EMBL" id="KGP72167.1"/>
    </source>
</evidence>
<evidence type="ECO:0000256" key="1">
    <source>
        <dbReference type="PIRNR" id="PIRNR038973"/>
    </source>
</evidence>
<reference evidence="3 4" key="1">
    <citation type="journal article" date="2015" name="Stand. Genomic Sci.">
        <title>High quality draft genome sequence of the moderately halophilic bacterium Pontibacillus yanchengensis Y32(T) and comparison among Pontibacillus genomes.</title>
        <authorList>
            <person name="Huang J."/>
            <person name="Qiao Z.X."/>
            <person name="Tang J.W."/>
            <person name="Wang G."/>
        </authorList>
    </citation>
    <scope>NUCLEOTIDE SEQUENCE [LARGE SCALE GENOMIC DNA]</scope>
    <source>
        <strain evidence="3 4">Y32</strain>
    </source>
</reference>
<dbReference type="PIRSF" id="PIRSF038973">
    <property type="entry name" value="SpoIIM"/>
    <property type="match status" value="1"/>
</dbReference>
<feature type="transmembrane region" description="Helical" evidence="2">
    <location>
        <begin position="137"/>
        <end position="158"/>
    </location>
</feature>
<dbReference type="OrthoDB" id="2065033at2"/>
<sequence length="212" mass="23873">MYVKGSVASQHVREYASIYVFVSLLFLIGIIFGAVIVNSMNFIQKEDLFFYLDRFFKQLPGEPSISSQSLLKSSFFYHVKYLLFIFILGLSIIGMPVIWILLFMKGVVVGFSVGFLVNQMGWYGLLTAAVSIAPQNLIIIPVYIVAGSLAMIFSFGLIQKLVAKKIHQPILPPFIRYSMLFLFLLVFVGIAAIIESYLSPIALKSVIEMIYK</sequence>
<evidence type="ECO:0000256" key="2">
    <source>
        <dbReference type="SAM" id="Phobius"/>
    </source>
</evidence>
<evidence type="ECO:0000313" key="4">
    <source>
        <dbReference type="Proteomes" id="UP000030147"/>
    </source>
</evidence>
<name>A0A0A2T8L4_9BACI</name>
<dbReference type="InterPro" id="IPR002798">
    <property type="entry name" value="SpoIIM-like"/>
</dbReference>
<dbReference type="GO" id="GO:0005886">
    <property type="term" value="C:plasma membrane"/>
    <property type="evidence" value="ECO:0007669"/>
    <property type="project" value="UniProtKB-SubCell"/>
</dbReference>
<organism evidence="3 4">
    <name type="scientific">Pontibacillus yanchengensis Y32</name>
    <dbReference type="NCBI Taxonomy" id="1385514"/>
    <lineage>
        <taxon>Bacteria</taxon>
        <taxon>Bacillati</taxon>
        <taxon>Bacillota</taxon>
        <taxon>Bacilli</taxon>
        <taxon>Bacillales</taxon>
        <taxon>Bacillaceae</taxon>
        <taxon>Pontibacillus</taxon>
    </lineage>
</organism>
<dbReference type="eggNOG" id="COG1300">
    <property type="taxonomic scope" value="Bacteria"/>
</dbReference>
<dbReference type="NCBIfam" id="TIGR02831">
    <property type="entry name" value="spo_II_M"/>
    <property type="match status" value="1"/>
</dbReference>
<dbReference type="RefSeq" id="WP_036820735.1">
    <property type="nucleotide sequence ID" value="NZ_AVBF01000036.1"/>
</dbReference>
<keyword evidence="1" id="KW-0749">Sporulation</keyword>
<feature type="transmembrane region" description="Helical" evidence="2">
    <location>
        <begin position="81"/>
        <end position="102"/>
    </location>
</feature>
<proteinExistence type="predicted"/>
<keyword evidence="4" id="KW-1185">Reference proteome</keyword>
<comment type="subcellular location">
    <subcellularLocation>
        <location evidence="1">Cell membrane</location>
        <topology evidence="1">Multi-pass membrane protein</topology>
    </subcellularLocation>
    <text evidence="1">Localizes to the sporulation septum and to the second division site within the mother cell. Before the start of engulfment localizes to the septal midpoint, then spreads throughout the septum prior to becoming enriched at the leading edge of the engulfing membrane, where it remains until the completion of membrane migration. Some remain partially trapped at the septum during engulfment and upon completion of engulfment become dispersed in the outer forespore membrane. Localization of the MPD complex to the septal membrane is dependent on SpoIIB.</text>
</comment>
<keyword evidence="1" id="KW-1003">Cell membrane</keyword>
<gene>
    <name evidence="3" type="ORF">N782_13655</name>
</gene>
<dbReference type="STRING" id="1385514.N782_13655"/>
<dbReference type="Pfam" id="PF01944">
    <property type="entry name" value="SpoIIM"/>
    <property type="match status" value="1"/>
</dbReference>
<feature type="transmembrane region" description="Helical" evidence="2">
    <location>
        <begin position="16"/>
        <end position="37"/>
    </location>
</feature>
<comment type="subunit">
    <text evidence="1">Component of the MPD complex composed of SpoIIM, SpoIIP and SpoIID.</text>
</comment>
<dbReference type="Proteomes" id="UP000030147">
    <property type="component" value="Unassembled WGS sequence"/>
</dbReference>
<dbReference type="InterPro" id="IPR014196">
    <property type="entry name" value="SpoIIM"/>
</dbReference>
<accession>A0A0A2T8L4</accession>
<keyword evidence="2" id="KW-1133">Transmembrane helix</keyword>
<feature type="transmembrane region" description="Helical" evidence="2">
    <location>
        <begin position="108"/>
        <end position="130"/>
    </location>
</feature>
<comment type="function">
    <text evidence="1">Required for complete septum migration and engulfment of the forespore compartment during sporulation. Required for stabilizing and recruiting of SpoIIP to the septal membrane.</text>
</comment>
<dbReference type="EMBL" id="AVBF01000036">
    <property type="protein sequence ID" value="KGP72167.1"/>
    <property type="molecule type" value="Genomic_DNA"/>
</dbReference>
<dbReference type="AlphaFoldDB" id="A0A0A2T8L4"/>
<feature type="transmembrane region" description="Helical" evidence="2">
    <location>
        <begin position="178"/>
        <end position="203"/>
    </location>
</feature>
<comment type="caution">
    <text evidence="3">The sequence shown here is derived from an EMBL/GenBank/DDBJ whole genome shotgun (WGS) entry which is preliminary data.</text>
</comment>
<protein>
    <recommendedName>
        <fullName evidence="1">Stage II sporulation protein M</fullName>
    </recommendedName>
</protein>